<evidence type="ECO:0000313" key="2">
    <source>
        <dbReference type="EMBL" id="MBD3905752.1"/>
    </source>
</evidence>
<dbReference type="PANTHER" id="PTHR42852:SF17">
    <property type="entry name" value="THIOREDOXIN-LIKE PROTEIN HI_1115"/>
    <property type="match status" value="1"/>
</dbReference>
<dbReference type="SUPFAM" id="SSF52833">
    <property type="entry name" value="Thioredoxin-like"/>
    <property type="match status" value="1"/>
</dbReference>
<dbReference type="Proteomes" id="UP001107960">
    <property type="component" value="Unassembled WGS sequence"/>
</dbReference>
<dbReference type="AlphaFoldDB" id="A0A9Q3YQE8"/>
<sequence>MKKLQIIFLLTLSLNIFAQKNYYRINGAKPSNENTYLKAKENTAKNGILEELLLRTIEKKDSTIHFVRLMAIPNEFDPYATTKKYIGTRFQIEKFVNEKQKNFDKNFLNGKPTFINFWFTRCPPCIEEIPLLNKLKEQYKGKANFITISFNDKKTVDDFIKQQPFNFQHITDAKKQIDELKISAFPTSLILDKNGIVKFVFGEVTYDIQDIEVIFDGLL</sequence>
<dbReference type="CDD" id="cd02966">
    <property type="entry name" value="TlpA_like_family"/>
    <property type="match status" value="1"/>
</dbReference>
<dbReference type="GO" id="GO:0016491">
    <property type="term" value="F:oxidoreductase activity"/>
    <property type="evidence" value="ECO:0007669"/>
    <property type="project" value="InterPro"/>
</dbReference>
<evidence type="ECO:0000259" key="1">
    <source>
        <dbReference type="PROSITE" id="PS51352"/>
    </source>
</evidence>
<dbReference type="Proteomes" id="UP000603715">
    <property type="component" value="Unassembled WGS sequence"/>
</dbReference>
<dbReference type="InterPro" id="IPR000866">
    <property type="entry name" value="AhpC/TSA"/>
</dbReference>
<reference evidence="2" key="3">
    <citation type="submission" date="2024-05" db="EMBL/GenBank/DDBJ databases">
        <title>Description of novel Chryseobacterium sp. strain C-2.</title>
        <authorList>
            <person name="Saticioglu I.B."/>
        </authorList>
    </citation>
    <scope>NUCLEOTIDE SEQUENCE</scope>
    <source>
        <strain evidence="2">C-2</strain>
    </source>
</reference>
<proteinExistence type="predicted"/>
<accession>A0A9Q3YQE8</accession>
<reference evidence="4" key="2">
    <citation type="submission" date="2023-07" db="EMBL/GenBank/DDBJ databases">
        <title>Description of novel Chryseobacterium sp. strain C-2.</title>
        <authorList>
            <person name="Saticioglu I.B."/>
        </authorList>
    </citation>
    <scope>NUCLEOTIDE SEQUENCE [LARGE SCALE GENOMIC DNA]</scope>
    <source>
        <strain evidence="4">C-2</strain>
    </source>
</reference>
<dbReference type="InterPro" id="IPR013766">
    <property type="entry name" value="Thioredoxin_domain"/>
</dbReference>
<dbReference type="EMBL" id="JAJJML010000001">
    <property type="protein sequence ID" value="MCC9033891.1"/>
    <property type="molecule type" value="Genomic_DNA"/>
</dbReference>
<dbReference type="PROSITE" id="PS51352">
    <property type="entry name" value="THIOREDOXIN_2"/>
    <property type="match status" value="1"/>
</dbReference>
<gene>
    <name evidence="2" type="ORF">IEW27_14290</name>
    <name evidence="3" type="ORF">LNP80_06410</name>
</gene>
<comment type="caution">
    <text evidence="3">The sequence shown here is derived from an EMBL/GenBank/DDBJ whole genome shotgun (WGS) entry which is preliminary data.</text>
</comment>
<dbReference type="GO" id="GO:0016209">
    <property type="term" value="F:antioxidant activity"/>
    <property type="evidence" value="ECO:0007669"/>
    <property type="project" value="InterPro"/>
</dbReference>
<dbReference type="RefSeq" id="WP_191180186.1">
    <property type="nucleotide sequence ID" value="NZ_JACXXP010000019.1"/>
</dbReference>
<dbReference type="EMBL" id="JACXXP010000019">
    <property type="protein sequence ID" value="MBD3905752.1"/>
    <property type="molecule type" value="Genomic_DNA"/>
</dbReference>
<evidence type="ECO:0000313" key="5">
    <source>
        <dbReference type="Proteomes" id="UP001107960"/>
    </source>
</evidence>
<organism evidence="3 5">
    <name type="scientific">Chryseobacterium muglaense</name>
    <dbReference type="NCBI Taxonomy" id="2893752"/>
    <lineage>
        <taxon>Bacteria</taxon>
        <taxon>Pseudomonadati</taxon>
        <taxon>Bacteroidota</taxon>
        <taxon>Flavobacteriia</taxon>
        <taxon>Flavobacteriales</taxon>
        <taxon>Weeksellaceae</taxon>
        <taxon>Chryseobacterium group</taxon>
        <taxon>Chryseobacterium</taxon>
    </lineage>
</organism>
<dbReference type="InterPro" id="IPR036249">
    <property type="entry name" value="Thioredoxin-like_sf"/>
</dbReference>
<dbReference type="InterPro" id="IPR050553">
    <property type="entry name" value="Thioredoxin_ResA/DsbE_sf"/>
</dbReference>
<name>A0A9Q3YQE8_9FLAO</name>
<dbReference type="Pfam" id="PF00578">
    <property type="entry name" value="AhpC-TSA"/>
    <property type="match status" value="1"/>
</dbReference>
<dbReference type="PANTHER" id="PTHR42852">
    <property type="entry name" value="THIOL:DISULFIDE INTERCHANGE PROTEIN DSBE"/>
    <property type="match status" value="1"/>
</dbReference>
<keyword evidence="4" id="KW-1185">Reference proteome</keyword>
<reference evidence="3" key="1">
    <citation type="submission" date="2021-11" db="EMBL/GenBank/DDBJ databases">
        <title>Description of novel Chryseobacterium species.</title>
        <authorList>
            <person name="Saticioglu I.B."/>
            <person name="Ay H."/>
            <person name="Altun S."/>
            <person name="Duman M."/>
        </authorList>
    </citation>
    <scope>NUCLEOTIDE SEQUENCE</scope>
    <source>
        <strain evidence="3">C-39</strain>
    </source>
</reference>
<dbReference type="Gene3D" id="3.40.30.10">
    <property type="entry name" value="Glutaredoxin"/>
    <property type="match status" value="1"/>
</dbReference>
<feature type="domain" description="Thioredoxin" evidence="1">
    <location>
        <begin position="71"/>
        <end position="219"/>
    </location>
</feature>
<protein>
    <submittedName>
        <fullName evidence="3">TlpA family protein disulfide reductase</fullName>
    </submittedName>
</protein>
<evidence type="ECO:0000313" key="3">
    <source>
        <dbReference type="EMBL" id="MCC9033891.1"/>
    </source>
</evidence>
<evidence type="ECO:0000313" key="4">
    <source>
        <dbReference type="Proteomes" id="UP000603715"/>
    </source>
</evidence>